<dbReference type="GO" id="GO:0003700">
    <property type="term" value="F:DNA-binding transcription factor activity"/>
    <property type="evidence" value="ECO:0007669"/>
    <property type="project" value="TreeGrafter"/>
</dbReference>
<dbReference type="InterPro" id="IPR001647">
    <property type="entry name" value="HTH_TetR"/>
</dbReference>
<dbReference type="Gene3D" id="1.10.357.10">
    <property type="entry name" value="Tetracycline Repressor, domain 2"/>
    <property type="match status" value="1"/>
</dbReference>
<dbReference type="Pfam" id="PF00440">
    <property type="entry name" value="TetR_N"/>
    <property type="match status" value="1"/>
</dbReference>
<dbReference type="InterPro" id="IPR050109">
    <property type="entry name" value="HTH-type_TetR-like_transc_reg"/>
</dbReference>
<dbReference type="EMBL" id="JAAAHS010000091">
    <property type="protein sequence ID" value="NBE52602.1"/>
    <property type="molecule type" value="Genomic_DNA"/>
</dbReference>
<keyword evidence="7" id="KW-1185">Reference proteome</keyword>
<evidence type="ECO:0000256" key="2">
    <source>
        <dbReference type="ARBA" id="ARBA00023125"/>
    </source>
</evidence>
<dbReference type="AlphaFoldDB" id="A0A964UPV1"/>
<dbReference type="GO" id="GO:0045892">
    <property type="term" value="P:negative regulation of DNA-templated transcription"/>
    <property type="evidence" value="ECO:0007669"/>
    <property type="project" value="InterPro"/>
</dbReference>
<name>A0A964UPV1_9ACTN</name>
<feature type="domain" description="HTH tetR-type" evidence="5">
    <location>
        <begin position="21"/>
        <end position="81"/>
    </location>
</feature>
<accession>A0A964UPV1</accession>
<evidence type="ECO:0000256" key="4">
    <source>
        <dbReference type="PROSITE-ProRule" id="PRU00335"/>
    </source>
</evidence>
<dbReference type="RefSeq" id="WP_161697687.1">
    <property type="nucleotide sequence ID" value="NZ_JAAAHS010000091.1"/>
</dbReference>
<dbReference type="InterPro" id="IPR009057">
    <property type="entry name" value="Homeodomain-like_sf"/>
</dbReference>
<dbReference type="Gene3D" id="1.10.10.60">
    <property type="entry name" value="Homeodomain-like"/>
    <property type="match status" value="1"/>
</dbReference>
<evidence type="ECO:0000256" key="1">
    <source>
        <dbReference type="ARBA" id="ARBA00023015"/>
    </source>
</evidence>
<dbReference type="Proteomes" id="UP000598297">
    <property type="component" value="Unassembled WGS sequence"/>
</dbReference>
<sequence>MAEGRVPAERRRRRPTKGGVVLSTELIVDRALSLVGQHGPDALSVRRLGAALGCDPSAVYRYFHSTDDLLLAVADRLIGESLDGFAPGDDWVAGLREMAHRIHRCYLAHPRIAALAAYRVTRRAHEFRAVDTGIGLLRRAGFDEAAAVRHYAAFVDTVLGHAALDAAHLALAPERRAADDAAWAEAYRSVPVEEYPQLAAVRDELPLMASGYGSFELALELLLGALEAKAPPPTNSR</sequence>
<dbReference type="PANTHER" id="PTHR30055:SF151">
    <property type="entry name" value="TRANSCRIPTIONAL REGULATORY PROTEIN"/>
    <property type="match status" value="1"/>
</dbReference>
<dbReference type="SUPFAM" id="SSF48498">
    <property type="entry name" value="Tetracyclin repressor-like, C-terminal domain"/>
    <property type="match status" value="1"/>
</dbReference>
<dbReference type="OrthoDB" id="3519192at2"/>
<protein>
    <submittedName>
        <fullName evidence="6">TetR family transcriptional regulator</fullName>
    </submittedName>
</protein>
<dbReference type="Pfam" id="PF02909">
    <property type="entry name" value="TetR_C_1"/>
    <property type="match status" value="1"/>
</dbReference>
<keyword evidence="2 4" id="KW-0238">DNA-binding</keyword>
<dbReference type="InterPro" id="IPR036271">
    <property type="entry name" value="Tet_transcr_reg_TetR-rel_C_sf"/>
</dbReference>
<evidence type="ECO:0000313" key="7">
    <source>
        <dbReference type="Proteomes" id="UP000598297"/>
    </source>
</evidence>
<evidence type="ECO:0000259" key="5">
    <source>
        <dbReference type="PROSITE" id="PS50977"/>
    </source>
</evidence>
<dbReference type="GO" id="GO:0000976">
    <property type="term" value="F:transcription cis-regulatory region binding"/>
    <property type="evidence" value="ECO:0007669"/>
    <property type="project" value="TreeGrafter"/>
</dbReference>
<proteinExistence type="predicted"/>
<organism evidence="6 7">
    <name type="scientific">Streptomyces boluensis</name>
    <dbReference type="NCBI Taxonomy" id="1775135"/>
    <lineage>
        <taxon>Bacteria</taxon>
        <taxon>Bacillati</taxon>
        <taxon>Actinomycetota</taxon>
        <taxon>Actinomycetes</taxon>
        <taxon>Kitasatosporales</taxon>
        <taxon>Streptomycetaceae</taxon>
        <taxon>Streptomyces</taxon>
    </lineage>
</organism>
<reference evidence="6" key="1">
    <citation type="submission" date="2020-01" db="EMBL/GenBank/DDBJ databases">
        <title>Whole-genome analyses of novel actinobacteria.</title>
        <authorList>
            <person name="Sahin N."/>
        </authorList>
    </citation>
    <scope>NUCLEOTIDE SEQUENCE</scope>
    <source>
        <strain evidence="6">YC537</strain>
    </source>
</reference>
<evidence type="ECO:0000256" key="3">
    <source>
        <dbReference type="ARBA" id="ARBA00023163"/>
    </source>
</evidence>
<gene>
    <name evidence="6" type="ORF">GUY60_14435</name>
</gene>
<dbReference type="PANTHER" id="PTHR30055">
    <property type="entry name" value="HTH-TYPE TRANSCRIPTIONAL REGULATOR RUTR"/>
    <property type="match status" value="1"/>
</dbReference>
<comment type="caution">
    <text evidence="6">The sequence shown here is derived from an EMBL/GenBank/DDBJ whole genome shotgun (WGS) entry which is preliminary data.</text>
</comment>
<keyword evidence="1" id="KW-0805">Transcription regulation</keyword>
<dbReference type="PROSITE" id="PS50977">
    <property type="entry name" value="HTH_TETR_2"/>
    <property type="match status" value="1"/>
</dbReference>
<dbReference type="SUPFAM" id="SSF46689">
    <property type="entry name" value="Homeodomain-like"/>
    <property type="match status" value="1"/>
</dbReference>
<evidence type="ECO:0000313" key="6">
    <source>
        <dbReference type="EMBL" id="NBE52602.1"/>
    </source>
</evidence>
<feature type="DNA-binding region" description="H-T-H motif" evidence="4">
    <location>
        <begin position="44"/>
        <end position="63"/>
    </location>
</feature>
<dbReference type="InterPro" id="IPR004111">
    <property type="entry name" value="Repressor_TetR_C"/>
</dbReference>
<keyword evidence="3" id="KW-0804">Transcription</keyword>